<gene>
    <name evidence="4" type="ORF">GCM10010276_33310</name>
</gene>
<evidence type="ECO:0000313" key="5">
    <source>
        <dbReference type="Proteomes" id="UP001501777"/>
    </source>
</evidence>
<dbReference type="InterPro" id="IPR013785">
    <property type="entry name" value="Aldolase_TIM"/>
</dbReference>
<evidence type="ECO:0000256" key="1">
    <source>
        <dbReference type="ARBA" id="ARBA00022801"/>
    </source>
</evidence>
<organism evidence="4 5">
    <name type="scientific">Streptomyces longisporus</name>
    <dbReference type="NCBI Taxonomy" id="1948"/>
    <lineage>
        <taxon>Bacteria</taxon>
        <taxon>Bacillati</taxon>
        <taxon>Actinomycetota</taxon>
        <taxon>Actinomycetes</taxon>
        <taxon>Kitasatosporales</taxon>
        <taxon>Streptomycetaceae</taxon>
        <taxon>Streptomyces</taxon>
    </lineage>
</organism>
<dbReference type="SUPFAM" id="SSF51445">
    <property type="entry name" value="(Trans)glycosidases"/>
    <property type="match status" value="1"/>
</dbReference>
<dbReference type="InterPro" id="IPR013780">
    <property type="entry name" value="Glyco_hydro_b"/>
</dbReference>
<dbReference type="Pfam" id="PF02065">
    <property type="entry name" value="Melibiase"/>
    <property type="match status" value="1"/>
</dbReference>
<evidence type="ECO:0000259" key="3">
    <source>
        <dbReference type="Pfam" id="PF16874"/>
    </source>
</evidence>
<name>A0ABP5Z427_STRLO</name>
<dbReference type="Proteomes" id="UP001501777">
    <property type="component" value="Unassembled WGS sequence"/>
</dbReference>
<dbReference type="CDD" id="cd14791">
    <property type="entry name" value="GH36"/>
    <property type="match status" value="1"/>
</dbReference>
<dbReference type="RefSeq" id="WP_344401023.1">
    <property type="nucleotide sequence ID" value="NZ_BAAASG010000007.1"/>
</dbReference>
<dbReference type="InterPro" id="IPR017853">
    <property type="entry name" value="GH"/>
</dbReference>
<dbReference type="Gene3D" id="3.20.20.70">
    <property type="entry name" value="Aldolase class I"/>
    <property type="match status" value="1"/>
</dbReference>
<dbReference type="Gene3D" id="2.60.40.1180">
    <property type="entry name" value="Golgi alpha-mannosidase II"/>
    <property type="match status" value="1"/>
</dbReference>
<evidence type="ECO:0000256" key="2">
    <source>
        <dbReference type="ARBA" id="ARBA00023295"/>
    </source>
</evidence>
<dbReference type="PRINTS" id="PR00743">
    <property type="entry name" value="GLHYDRLASE36"/>
</dbReference>
<comment type="caution">
    <text evidence="4">The sequence shown here is derived from an EMBL/GenBank/DDBJ whole genome shotgun (WGS) entry which is preliminary data.</text>
</comment>
<dbReference type="InterPro" id="IPR031705">
    <property type="entry name" value="Glyco_hydro_36_C"/>
</dbReference>
<keyword evidence="1" id="KW-0378">Hydrolase</keyword>
<reference evidence="5" key="1">
    <citation type="journal article" date="2019" name="Int. J. Syst. Evol. Microbiol.">
        <title>The Global Catalogue of Microorganisms (GCM) 10K type strain sequencing project: providing services to taxonomists for standard genome sequencing and annotation.</title>
        <authorList>
            <consortium name="The Broad Institute Genomics Platform"/>
            <consortium name="The Broad Institute Genome Sequencing Center for Infectious Disease"/>
            <person name="Wu L."/>
            <person name="Ma J."/>
        </authorList>
    </citation>
    <scope>NUCLEOTIDE SEQUENCE [LARGE SCALE GENOMIC DNA]</scope>
    <source>
        <strain evidence="5">JCM 4395</strain>
    </source>
</reference>
<protein>
    <recommendedName>
        <fullName evidence="3">Glycosyl hydrolase family 36 C-terminal domain-containing protein</fullName>
    </recommendedName>
</protein>
<accession>A0ABP5Z427</accession>
<keyword evidence="5" id="KW-1185">Reference proteome</keyword>
<dbReference type="Pfam" id="PF16874">
    <property type="entry name" value="Glyco_hydro_36C"/>
    <property type="match status" value="1"/>
</dbReference>
<proteinExistence type="predicted"/>
<sequence>MGHEPPLLEACRPDADGDPDRLWIDHVRSLYTLLDRLRADHPHLRIESCSSGGGRLDLGVLAHTDQVWTSDDTDAVDRVEIQHGFSQLYPARVMGARVTDSPNPCTGRSVPLDFRFHVAMNGVLGIGGDLNRWSAADMDRAADHVAAYKRVRHLIQLGVQYRLRPGDGGELSAVQYLAPDGRETAVLALRTARRFGHHDPALPLRALDPAARYRDAATGVLHHGAILLTHGLPLELDADDYASTLVHLIRYPTP</sequence>
<keyword evidence="2" id="KW-0326">Glycosidase</keyword>
<evidence type="ECO:0000313" key="4">
    <source>
        <dbReference type="EMBL" id="GAA2491237.1"/>
    </source>
</evidence>
<feature type="domain" description="Glycosyl hydrolase family 36 C-terminal" evidence="3">
    <location>
        <begin position="172"/>
        <end position="248"/>
    </location>
</feature>
<dbReference type="EMBL" id="BAAASG010000007">
    <property type="protein sequence ID" value="GAA2491237.1"/>
    <property type="molecule type" value="Genomic_DNA"/>
</dbReference>
<dbReference type="InterPro" id="IPR002252">
    <property type="entry name" value="Glyco_hydro_36"/>
</dbReference>